<evidence type="ECO:0000256" key="11">
    <source>
        <dbReference type="PIRSR" id="PIRSR015919-1"/>
    </source>
</evidence>
<name>A0A9P4NVP9_9PEZI</name>
<dbReference type="Gene3D" id="3.40.50.410">
    <property type="entry name" value="von Willebrand factor, type A domain"/>
    <property type="match status" value="1"/>
</dbReference>
<keyword evidence="17" id="KW-1185">Reference proteome</keyword>
<evidence type="ECO:0000256" key="10">
    <source>
        <dbReference type="ARBA" id="ARBA00023242"/>
    </source>
</evidence>
<dbReference type="PROSITE" id="PS00028">
    <property type="entry name" value="ZINC_FINGER_C2H2_1"/>
    <property type="match status" value="1"/>
</dbReference>
<evidence type="ECO:0000259" key="15">
    <source>
        <dbReference type="PROSITE" id="PS50234"/>
    </source>
</evidence>
<evidence type="ECO:0000256" key="7">
    <source>
        <dbReference type="ARBA" id="ARBA00023015"/>
    </source>
</evidence>
<feature type="region of interest" description="Disordered" evidence="13">
    <location>
        <begin position="1"/>
        <end position="46"/>
    </location>
</feature>
<evidence type="ECO:0000256" key="1">
    <source>
        <dbReference type="ARBA" id="ARBA00004123"/>
    </source>
</evidence>
<feature type="domain" description="C2H2-type" evidence="14">
    <location>
        <begin position="427"/>
        <end position="449"/>
    </location>
</feature>
<dbReference type="AlphaFoldDB" id="A0A9P4NVP9"/>
<dbReference type="SMART" id="SM00327">
    <property type="entry name" value="VWA"/>
    <property type="match status" value="1"/>
</dbReference>
<dbReference type="PROSITE" id="PS50157">
    <property type="entry name" value="ZINC_FINGER_C2H2_2"/>
    <property type="match status" value="1"/>
</dbReference>
<evidence type="ECO:0000256" key="8">
    <source>
        <dbReference type="ARBA" id="ARBA00023163"/>
    </source>
</evidence>
<evidence type="ECO:0000256" key="13">
    <source>
        <dbReference type="SAM" id="MobiDB-lite"/>
    </source>
</evidence>
<keyword evidence="9" id="KW-0234">DNA repair</keyword>
<keyword evidence="4" id="KW-0227">DNA damage</keyword>
<dbReference type="EMBL" id="MU007027">
    <property type="protein sequence ID" value="KAF2432183.1"/>
    <property type="molecule type" value="Genomic_DNA"/>
</dbReference>
<evidence type="ECO:0000313" key="17">
    <source>
        <dbReference type="Proteomes" id="UP000800235"/>
    </source>
</evidence>
<protein>
    <submittedName>
        <fullName evidence="16">TFIIH basal transcription factor complex, subunit SSL1</fullName>
    </submittedName>
</protein>
<dbReference type="InterPro" id="IPR013083">
    <property type="entry name" value="Znf_RING/FYVE/PHD"/>
</dbReference>
<dbReference type="GO" id="GO:0005675">
    <property type="term" value="C:transcription factor TFIIH holo complex"/>
    <property type="evidence" value="ECO:0007669"/>
    <property type="project" value="TreeGrafter"/>
</dbReference>
<evidence type="ECO:0000256" key="6">
    <source>
        <dbReference type="ARBA" id="ARBA00022833"/>
    </source>
</evidence>
<dbReference type="SUPFAM" id="SSF53300">
    <property type="entry name" value="vWA-like"/>
    <property type="match status" value="1"/>
</dbReference>
<dbReference type="GO" id="GO:0006289">
    <property type="term" value="P:nucleotide-excision repair"/>
    <property type="evidence" value="ECO:0007669"/>
    <property type="project" value="InterPro"/>
</dbReference>
<dbReference type="Gene3D" id="3.30.40.10">
    <property type="entry name" value="Zinc/RING finger domain, C3HC4 (zinc finger)"/>
    <property type="match status" value="1"/>
</dbReference>
<keyword evidence="3" id="KW-0479">Metal-binding</keyword>
<dbReference type="InterPro" id="IPR004595">
    <property type="entry name" value="TFIIH_C1-like_dom"/>
</dbReference>
<keyword evidence="8" id="KW-0804">Transcription</keyword>
<evidence type="ECO:0000313" key="16">
    <source>
        <dbReference type="EMBL" id="KAF2432183.1"/>
    </source>
</evidence>
<comment type="caution">
    <text evidence="16">The sequence shown here is derived from an EMBL/GenBank/DDBJ whole genome shotgun (WGS) entry which is preliminary data.</text>
</comment>
<organism evidence="16 17">
    <name type="scientific">Tothia fuscella</name>
    <dbReference type="NCBI Taxonomy" id="1048955"/>
    <lineage>
        <taxon>Eukaryota</taxon>
        <taxon>Fungi</taxon>
        <taxon>Dikarya</taxon>
        <taxon>Ascomycota</taxon>
        <taxon>Pezizomycotina</taxon>
        <taxon>Dothideomycetes</taxon>
        <taxon>Pleosporomycetidae</taxon>
        <taxon>Venturiales</taxon>
        <taxon>Cylindrosympodiaceae</taxon>
        <taxon>Tothia</taxon>
    </lineage>
</organism>
<dbReference type="PANTHER" id="PTHR12695:SF2">
    <property type="entry name" value="GENERAL TRANSCRIPTION FACTOR IIH SUBUNIT 2-RELATED"/>
    <property type="match status" value="1"/>
</dbReference>
<comment type="similarity">
    <text evidence="2">Belongs to the GTF2H2 family.</text>
</comment>
<reference evidence="16" key="1">
    <citation type="journal article" date="2020" name="Stud. Mycol.">
        <title>101 Dothideomycetes genomes: a test case for predicting lifestyles and emergence of pathogens.</title>
        <authorList>
            <person name="Haridas S."/>
            <person name="Albert R."/>
            <person name="Binder M."/>
            <person name="Bloem J."/>
            <person name="Labutti K."/>
            <person name="Salamov A."/>
            <person name="Andreopoulos B."/>
            <person name="Baker S."/>
            <person name="Barry K."/>
            <person name="Bills G."/>
            <person name="Bluhm B."/>
            <person name="Cannon C."/>
            <person name="Castanera R."/>
            <person name="Culley D."/>
            <person name="Daum C."/>
            <person name="Ezra D."/>
            <person name="Gonzalez J."/>
            <person name="Henrissat B."/>
            <person name="Kuo A."/>
            <person name="Liang C."/>
            <person name="Lipzen A."/>
            <person name="Lutzoni F."/>
            <person name="Magnuson J."/>
            <person name="Mondo S."/>
            <person name="Nolan M."/>
            <person name="Ohm R."/>
            <person name="Pangilinan J."/>
            <person name="Park H.-J."/>
            <person name="Ramirez L."/>
            <person name="Alfaro M."/>
            <person name="Sun H."/>
            <person name="Tritt A."/>
            <person name="Yoshinaga Y."/>
            <person name="Zwiers L.-H."/>
            <person name="Turgeon B."/>
            <person name="Goodwin S."/>
            <person name="Spatafora J."/>
            <person name="Crous P."/>
            <person name="Grigoriev I."/>
        </authorList>
    </citation>
    <scope>NUCLEOTIDE SEQUENCE</scope>
    <source>
        <strain evidence="16">CBS 130266</strain>
    </source>
</reference>
<keyword evidence="10" id="KW-0539">Nucleus</keyword>
<feature type="compositionally biased region" description="Basic and acidic residues" evidence="13">
    <location>
        <begin position="12"/>
        <end position="46"/>
    </location>
</feature>
<proteinExistence type="inferred from homology"/>
<dbReference type="InterPro" id="IPR013087">
    <property type="entry name" value="Znf_C2H2_type"/>
</dbReference>
<dbReference type="Pfam" id="PF04056">
    <property type="entry name" value="Ssl1"/>
    <property type="match status" value="1"/>
</dbReference>
<evidence type="ECO:0000256" key="3">
    <source>
        <dbReference type="ARBA" id="ARBA00022723"/>
    </source>
</evidence>
<dbReference type="Pfam" id="PF07975">
    <property type="entry name" value="C1_4"/>
    <property type="match status" value="1"/>
</dbReference>
<gene>
    <name evidence="16" type="ORF">EJ08DRAFT_561747</name>
</gene>
<accession>A0A9P4NVP9</accession>
<keyword evidence="6" id="KW-0862">Zinc</keyword>
<feature type="zinc finger region" description="C4-type" evidence="11">
    <location>
        <begin position="320"/>
        <end position="337"/>
    </location>
</feature>
<dbReference type="NCBIfam" id="TIGR00622">
    <property type="entry name" value="ssl1"/>
    <property type="match status" value="1"/>
</dbReference>
<dbReference type="InterPro" id="IPR002035">
    <property type="entry name" value="VWF_A"/>
</dbReference>
<dbReference type="GO" id="GO:0008270">
    <property type="term" value="F:zinc ion binding"/>
    <property type="evidence" value="ECO:0007669"/>
    <property type="project" value="UniProtKB-KW"/>
</dbReference>
<dbReference type="GO" id="GO:0006351">
    <property type="term" value="P:DNA-templated transcription"/>
    <property type="evidence" value="ECO:0007669"/>
    <property type="project" value="InterPro"/>
</dbReference>
<dbReference type="OrthoDB" id="284275at2759"/>
<evidence type="ECO:0000256" key="4">
    <source>
        <dbReference type="ARBA" id="ARBA00022763"/>
    </source>
</evidence>
<dbReference type="PROSITE" id="PS50234">
    <property type="entry name" value="VWFA"/>
    <property type="match status" value="1"/>
</dbReference>
<dbReference type="SMART" id="SM01047">
    <property type="entry name" value="C1_4"/>
    <property type="match status" value="1"/>
</dbReference>
<comment type="subcellular location">
    <subcellularLocation>
        <location evidence="1">Nucleus</location>
    </subcellularLocation>
</comment>
<keyword evidence="7" id="KW-0805">Transcription regulation</keyword>
<evidence type="ECO:0000256" key="9">
    <source>
        <dbReference type="ARBA" id="ARBA00023204"/>
    </source>
</evidence>
<dbReference type="GO" id="GO:0006357">
    <property type="term" value="P:regulation of transcription by RNA polymerase II"/>
    <property type="evidence" value="ECO:0007669"/>
    <property type="project" value="TreeGrafter"/>
</dbReference>
<dbReference type="InterPro" id="IPR012170">
    <property type="entry name" value="TFIIH_SSL1/p44"/>
</dbReference>
<dbReference type="InterPro" id="IPR046349">
    <property type="entry name" value="C1-like_sf"/>
</dbReference>
<dbReference type="Proteomes" id="UP000800235">
    <property type="component" value="Unassembled WGS sequence"/>
</dbReference>
<evidence type="ECO:0000256" key="5">
    <source>
        <dbReference type="ARBA" id="ARBA00022771"/>
    </source>
</evidence>
<feature type="non-terminal residue" evidence="16">
    <location>
        <position position="454"/>
    </location>
</feature>
<sequence length="454" mass="50865">MADSDPEYQHSSGDDLPTRRNGVGRDKGKGKERARERWEASVQDRERPLLKKGSDGMITRDLIREVEGRMRMRLRQDTQPFQRGIIRHIVLILDLSEAMLEKDMRPNRFICTLKYASDYIREFFEQNPISQLCVLAMYDGICIRVSELSGNPNDHVTAIQALRTGKDPKEPKGSPSLQNALEMGRGMLWHTPKHGTREVIIVLGALLSLDPGDIHNTIKACVKDRLRVSIIGMSGRLKICQEICSKTNAGDESVYGVAIDQTHFRELLMATTTPPVIRRAEDVEATKASLLPMGFPSRVEEKVASLCACHGVLSRGGYTCSRCKAKVCSLPATCPSCSLTLILSTHLARSYHHLFPLRNWVAVSWKRARTTGSKQCKGCMKNFPETPREIDPVVNGEMNGVLDNEEERESQVVVRKEESMASESGRYECESCGCHFCIDCDLFCHEVVHNCPGC</sequence>
<dbReference type="SUPFAM" id="SSF57889">
    <property type="entry name" value="Cysteine-rich domain"/>
    <property type="match status" value="1"/>
</dbReference>
<dbReference type="InterPro" id="IPR007198">
    <property type="entry name" value="Ssl1-like"/>
</dbReference>
<dbReference type="InterPro" id="IPR036465">
    <property type="entry name" value="vWFA_dom_sf"/>
</dbReference>
<keyword evidence="5 12" id="KW-0863">Zinc-finger</keyword>
<evidence type="ECO:0000256" key="12">
    <source>
        <dbReference type="PROSITE-ProRule" id="PRU00042"/>
    </source>
</evidence>
<evidence type="ECO:0000259" key="14">
    <source>
        <dbReference type="PROSITE" id="PS50157"/>
    </source>
</evidence>
<dbReference type="PANTHER" id="PTHR12695">
    <property type="entry name" value="GENERAL TRANSCRIPTION FACTOR IIH SUBUNIT 2"/>
    <property type="match status" value="1"/>
</dbReference>
<dbReference type="GO" id="GO:0000439">
    <property type="term" value="C:transcription factor TFIIH core complex"/>
    <property type="evidence" value="ECO:0007669"/>
    <property type="project" value="InterPro"/>
</dbReference>
<feature type="domain" description="VWFA" evidence="15">
    <location>
        <begin position="88"/>
        <end position="243"/>
    </location>
</feature>
<dbReference type="FunFam" id="3.40.50.410:FF:000015">
    <property type="entry name" value="General transcription factor IIH subunit 2"/>
    <property type="match status" value="1"/>
</dbReference>
<evidence type="ECO:0000256" key="2">
    <source>
        <dbReference type="ARBA" id="ARBA00006092"/>
    </source>
</evidence>
<dbReference type="PIRSF" id="PIRSF015919">
    <property type="entry name" value="TFIIH_SSL1"/>
    <property type="match status" value="1"/>
</dbReference>